<dbReference type="AlphaFoldDB" id="A0A9R1AF22"/>
<dbReference type="EMBL" id="LT934124">
    <property type="protein sequence ID" value="VAI93777.1"/>
    <property type="molecule type" value="Genomic_DNA"/>
</dbReference>
<keyword evidence="4" id="KW-1185">Reference proteome</keyword>
<evidence type="ECO:0000313" key="3">
    <source>
        <dbReference type="EMBL" id="VAI93777.1"/>
    </source>
</evidence>
<dbReference type="PANTHER" id="PTHR47975:SF50">
    <property type="entry name" value="PROTEIN KINASE DOMAIN-CONTAINING PROTEIN"/>
    <property type="match status" value="1"/>
</dbReference>
<protein>
    <recommendedName>
        <fullName evidence="2">Protein kinase domain-containing protein</fullName>
    </recommendedName>
</protein>
<proteinExistence type="predicted"/>
<feature type="domain" description="Protein kinase" evidence="2">
    <location>
        <begin position="41"/>
        <end position="317"/>
    </location>
</feature>
<evidence type="ECO:0000259" key="2">
    <source>
        <dbReference type="PROSITE" id="PS50011"/>
    </source>
</evidence>
<dbReference type="GO" id="GO:0005524">
    <property type="term" value="F:ATP binding"/>
    <property type="evidence" value="ECO:0007669"/>
    <property type="project" value="InterPro"/>
</dbReference>
<dbReference type="PANTHER" id="PTHR47975">
    <property type="entry name" value="S-LOCUS LECTIN KINASE FAMILY PROTEIN"/>
    <property type="match status" value="1"/>
</dbReference>
<dbReference type="OMA" id="LYRIDSC"/>
<gene>
    <name evidence="3" type="ORF">TRITD_7Bv1G225770</name>
</gene>
<dbReference type="PIRSF" id="PIRSF000654">
    <property type="entry name" value="Integrin-linked_kinase"/>
    <property type="match status" value="1"/>
</dbReference>
<dbReference type="Pfam" id="PF00069">
    <property type="entry name" value="Pkinase"/>
    <property type="match status" value="1"/>
</dbReference>
<dbReference type="Gene3D" id="3.30.200.20">
    <property type="entry name" value="Phosphorylase Kinase, domain 1"/>
    <property type="match status" value="1"/>
</dbReference>
<dbReference type="Gene3D" id="1.10.510.10">
    <property type="entry name" value="Transferase(Phosphotransferase) domain 1"/>
    <property type="match status" value="1"/>
</dbReference>
<dbReference type="InterPro" id="IPR000719">
    <property type="entry name" value="Prot_kinase_dom"/>
</dbReference>
<organism evidence="3 4">
    <name type="scientific">Triticum turgidum subsp. durum</name>
    <name type="common">Durum wheat</name>
    <name type="synonym">Triticum durum</name>
    <dbReference type="NCBI Taxonomy" id="4567"/>
    <lineage>
        <taxon>Eukaryota</taxon>
        <taxon>Viridiplantae</taxon>
        <taxon>Streptophyta</taxon>
        <taxon>Embryophyta</taxon>
        <taxon>Tracheophyta</taxon>
        <taxon>Spermatophyta</taxon>
        <taxon>Magnoliopsida</taxon>
        <taxon>Liliopsida</taxon>
        <taxon>Poales</taxon>
        <taxon>Poaceae</taxon>
        <taxon>BOP clade</taxon>
        <taxon>Pooideae</taxon>
        <taxon>Triticodae</taxon>
        <taxon>Triticeae</taxon>
        <taxon>Triticinae</taxon>
        <taxon>Triticum</taxon>
    </lineage>
</organism>
<name>A0A9R1AF22_TRITD</name>
<reference evidence="3 4" key="1">
    <citation type="submission" date="2017-09" db="EMBL/GenBank/DDBJ databases">
        <authorList>
            <consortium name="International Durum Wheat Genome Sequencing Consortium (IDWGSC)"/>
            <person name="Milanesi L."/>
        </authorList>
    </citation>
    <scope>NUCLEOTIDE SEQUENCE [LARGE SCALE GENOMIC DNA]</scope>
    <source>
        <strain evidence="4">cv. Svevo</strain>
    </source>
</reference>
<sequence>MVSLPDLRSSEMATGEITEGSSSSPELLKKFSFQSLEEITNNFSRIFCQDPFGTVYKGTLPEKKIAVKKLDQSAEIPPDNFENKIQSVYELKHENIVELFGFCNQTLQNTTERLLCYDFDPHASLQQHLFGPKATDGSNSADPSTNWDICFKIVKGVCQGLLYLHKLEDPITHMDLNLNNIWLDEAMVPKIANLGLSRIFSEDQIKDYTKESQYMAPEYLNSTGKSVSIDIYSLGVMMIQITTREENDDNLDKASRIYIKDIRKRWTAEHIASEYPSLDSERLHQVHTCIKTGLECMQIDQKIRPSIDEIVDRLNTI</sequence>
<dbReference type="InterPro" id="IPR011009">
    <property type="entry name" value="Kinase-like_dom_sf"/>
</dbReference>
<dbReference type="SUPFAM" id="SSF56112">
    <property type="entry name" value="Protein kinase-like (PK-like)"/>
    <property type="match status" value="1"/>
</dbReference>
<dbReference type="Gramene" id="TRITD7Bv1G225770.1">
    <property type="protein sequence ID" value="TRITD7Bv1G225770.1"/>
    <property type="gene ID" value="TRITD7Bv1G225770"/>
</dbReference>
<dbReference type="GO" id="GO:0004672">
    <property type="term" value="F:protein kinase activity"/>
    <property type="evidence" value="ECO:0007669"/>
    <property type="project" value="InterPro"/>
</dbReference>
<evidence type="ECO:0000313" key="4">
    <source>
        <dbReference type="Proteomes" id="UP000324705"/>
    </source>
</evidence>
<evidence type="ECO:0000256" key="1">
    <source>
        <dbReference type="SAM" id="MobiDB-lite"/>
    </source>
</evidence>
<dbReference type="Proteomes" id="UP000324705">
    <property type="component" value="Chromosome 7B"/>
</dbReference>
<feature type="region of interest" description="Disordered" evidence="1">
    <location>
        <begin position="1"/>
        <end position="23"/>
    </location>
</feature>
<dbReference type="PROSITE" id="PS50011">
    <property type="entry name" value="PROTEIN_KINASE_DOM"/>
    <property type="match status" value="1"/>
</dbReference>
<accession>A0A9R1AF22</accession>